<dbReference type="RefSeq" id="XP_020912206.1">
    <property type="nucleotide sequence ID" value="XM_021056547.2"/>
</dbReference>
<dbReference type="OMA" id="SKRDWVN"/>
<protein>
    <submittedName>
        <fullName evidence="3">Uncharacterized protein</fullName>
    </submittedName>
</protein>
<feature type="signal peptide" evidence="2">
    <location>
        <begin position="1"/>
        <end position="20"/>
    </location>
</feature>
<sequence>MLQHTLAVIVVLTVLQSSRADKITDLQMQIKMLAQGLQNCQRGLNSDVFDMKLHYLDVNTTCNDGTRAGYYLKTSYGSKRWIVYLEGGWFCTNRQSCNRRANSRMRNLMTSRHWRNITIGTGMLSSSPTENPNWWNANHVLIPYCSSDAWTGNASRHETGEKFSFLGSRIIEKVIEDILPQGLYRAKHLLLAGSSAGAIGVLLNVDRVAAKLRSLGFKVNVRGLVDSGWYLDNITRKPGCTQGSCPAKTIKEGMRYWKGVVPDACAAKYPLQEWKCYFGNIVYPTLNSSTFIFQWLYDETQLALDGSGLPKSLKGVTQEQVQFIVMLGIQLKHSLRQNNVHSVFAPACLYHTVLTDSNWLKIKIDKYTLDDALTCWMNSAGHNQGSKRHRNRIRRGRKCRMHLVDRCHHPQCNPTCPNPRDPYTGQPYGSLTRPGLVIPGVPISLNNPPSQVDRGFQ</sequence>
<dbReference type="Proteomes" id="UP000887567">
    <property type="component" value="Unplaced"/>
</dbReference>
<dbReference type="InterPro" id="IPR004963">
    <property type="entry name" value="PAE/NOTUM"/>
</dbReference>
<dbReference type="PANTHER" id="PTHR21562:SF122">
    <property type="entry name" value="PALMITOLEOYL-PROTEIN CARBOXYLESTERASE NOTUM"/>
    <property type="match status" value="1"/>
</dbReference>
<accession>A0A913XZ55</accession>
<comment type="similarity">
    <text evidence="1">Belongs to the pectinacetylesterase family. Notum subfamily.</text>
</comment>
<keyword evidence="2" id="KW-0732">Signal</keyword>
<proteinExistence type="inferred from homology"/>
<dbReference type="GO" id="GO:0016787">
    <property type="term" value="F:hydrolase activity"/>
    <property type="evidence" value="ECO:0007669"/>
    <property type="project" value="InterPro"/>
</dbReference>
<dbReference type="PANTHER" id="PTHR21562">
    <property type="entry name" value="NOTUM-RELATED"/>
    <property type="match status" value="1"/>
</dbReference>
<dbReference type="EnsemblMetazoa" id="XM_021056547.2">
    <property type="protein sequence ID" value="XP_020912206.1"/>
    <property type="gene ID" value="LOC110249965"/>
</dbReference>
<reference evidence="3" key="1">
    <citation type="submission" date="2022-11" db="UniProtKB">
        <authorList>
            <consortium name="EnsemblMetazoa"/>
        </authorList>
    </citation>
    <scope>IDENTIFICATION</scope>
</reference>
<dbReference type="AlphaFoldDB" id="A0A913XZ55"/>
<feature type="chain" id="PRO_5037978071" evidence="2">
    <location>
        <begin position="21"/>
        <end position="457"/>
    </location>
</feature>
<name>A0A913XZ55_EXADI</name>
<dbReference type="KEGG" id="epa:110249965"/>
<dbReference type="OrthoDB" id="2015280at2759"/>
<keyword evidence="4" id="KW-1185">Reference proteome</keyword>
<evidence type="ECO:0000256" key="1">
    <source>
        <dbReference type="ARBA" id="ARBA00010213"/>
    </source>
</evidence>
<organism evidence="3 4">
    <name type="scientific">Exaiptasia diaphana</name>
    <name type="common">Tropical sea anemone</name>
    <name type="synonym">Aiptasia pulchella</name>
    <dbReference type="NCBI Taxonomy" id="2652724"/>
    <lineage>
        <taxon>Eukaryota</taxon>
        <taxon>Metazoa</taxon>
        <taxon>Cnidaria</taxon>
        <taxon>Anthozoa</taxon>
        <taxon>Hexacorallia</taxon>
        <taxon>Actiniaria</taxon>
        <taxon>Aiptasiidae</taxon>
        <taxon>Exaiptasia</taxon>
    </lineage>
</organism>
<evidence type="ECO:0000313" key="4">
    <source>
        <dbReference type="Proteomes" id="UP000887567"/>
    </source>
</evidence>
<dbReference type="Pfam" id="PF03283">
    <property type="entry name" value="PAE"/>
    <property type="match status" value="1"/>
</dbReference>
<dbReference type="GeneID" id="110249965"/>
<evidence type="ECO:0000313" key="3">
    <source>
        <dbReference type="EnsemblMetazoa" id="XP_020912206.1"/>
    </source>
</evidence>
<evidence type="ECO:0000256" key="2">
    <source>
        <dbReference type="SAM" id="SignalP"/>
    </source>
</evidence>